<feature type="region of interest" description="Disordered" evidence="1">
    <location>
        <begin position="20"/>
        <end position="145"/>
    </location>
</feature>
<organism evidence="2 3">
    <name type="scientific">Penicillium steckii</name>
    <dbReference type="NCBI Taxonomy" id="303698"/>
    <lineage>
        <taxon>Eukaryota</taxon>
        <taxon>Fungi</taxon>
        <taxon>Dikarya</taxon>
        <taxon>Ascomycota</taxon>
        <taxon>Pezizomycotina</taxon>
        <taxon>Eurotiomycetes</taxon>
        <taxon>Eurotiomycetidae</taxon>
        <taxon>Eurotiales</taxon>
        <taxon>Aspergillaceae</taxon>
        <taxon>Penicillium</taxon>
    </lineage>
</organism>
<proteinExistence type="predicted"/>
<dbReference type="OrthoDB" id="4499780at2759"/>
<dbReference type="Proteomes" id="UP000191285">
    <property type="component" value="Unassembled WGS sequence"/>
</dbReference>
<evidence type="ECO:0000313" key="2">
    <source>
        <dbReference type="EMBL" id="OQE25552.1"/>
    </source>
</evidence>
<comment type="caution">
    <text evidence="2">The sequence shown here is derived from an EMBL/GenBank/DDBJ whole genome shotgun (WGS) entry which is preliminary data.</text>
</comment>
<feature type="compositionally biased region" description="Polar residues" evidence="1">
    <location>
        <begin position="123"/>
        <end position="145"/>
    </location>
</feature>
<protein>
    <submittedName>
        <fullName evidence="2">Uncharacterized protein</fullName>
    </submittedName>
</protein>
<keyword evidence="3" id="KW-1185">Reference proteome</keyword>
<sequence length="145" mass="16508">MGLIKTGLALAGGYGLIKAASKAANDHEEKKQHRPNHNTQYGQPMYHQDPNTSNMDYTYRNHYPSQPYNGAEYPQWGPNHEYRSYNGPPMNHTQYQQPRSVQGSQTHYPTSENRAPPPYNEPYPTNAQGHFKSGSAQEYYSRSST</sequence>
<evidence type="ECO:0000256" key="1">
    <source>
        <dbReference type="SAM" id="MobiDB-lite"/>
    </source>
</evidence>
<name>A0A1V6TGR6_9EURO</name>
<dbReference type="EMBL" id="MLKD01000006">
    <property type="protein sequence ID" value="OQE25552.1"/>
    <property type="molecule type" value="Genomic_DNA"/>
</dbReference>
<dbReference type="AlphaFoldDB" id="A0A1V6TGR6"/>
<gene>
    <name evidence="2" type="ORF">PENSTE_c006G02139</name>
</gene>
<reference evidence="3" key="1">
    <citation type="journal article" date="2017" name="Nat. Microbiol.">
        <title>Global analysis of biosynthetic gene clusters reveals vast potential of secondary metabolite production in Penicillium species.</title>
        <authorList>
            <person name="Nielsen J.C."/>
            <person name="Grijseels S."/>
            <person name="Prigent S."/>
            <person name="Ji B."/>
            <person name="Dainat J."/>
            <person name="Nielsen K.F."/>
            <person name="Frisvad J.C."/>
            <person name="Workman M."/>
            <person name="Nielsen J."/>
        </authorList>
    </citation>
    <scope>NUCLEOTIDE SEQUENCE [LARGE SCALE GENOMIC DNA]</scope>
    <source>
        <strain evidence="3">IBT 24891</strain>
    </source>
</reference>
<evidence type="ECO:0000313" key="3">
    <source>
        <dbReference type="Proteomes" id="UP000191285"/>
    </source>
</evidence>
<accession>A0A1V6TGR6</accession>
<feature type="compositionally biased region" description="Polar residues" evidence="1">
    <location>
        <begin position="91"/>
        <end position="113"/>
    </location>
</feature>